<keyword evidence="3" id="KW-1185">Reference proteome</keyword>
<dbReference type="EMBL" id="CAMGYJ010000009">
    <property type="protein sequence ID" value="CAI0474034.1"/>
    <property type="molecule type" value="Genomic_DNA"/>
</dbReference>
<gene>
    <name evidence="2" type="ORF">LITE_LOCUS39874</name>
</gene>
<sequence length="100" mass="11816">MGSENHLELTALQAGFSPKTIKLWLPPEKIYWFLLPPWLLVSRLHLLHHHRRRHLLSFWHVEISHIRHPTHAWHSSHARHPTHARHSSHATHARHASSHA</sequence>
<protein>
    <submittedName>
        <fullName evidence="2">Uncharacterized protein</fullName>
    </submittedName>
</protein>
<accession>A0AAV0PTG5</accession>
<comment type="caution">
    <text evidence="2">The sequence shown here is derived from an EMBL/GenBank/DDBJ whole genome shotgun (WGS) entry which is preliminary data.</text>
</comment>
<dbReference type="Proteomes" id="UP001154282">
    <property type="component" value="Unassembled WGS sequence"/>
</dbReference>
<feature type="non-terminal residue" evidence="2">
    <location>
        <position position="100"/>
    </location>
</feature>
<evidence type="ECO:0000256" key="1">
    <source>
        <dbReference type="SAM" id="MobiDB-lite"/>
    </source>
</evidence>
<evidence type="ECO:0000313" key="3">
    <source>
        <dbReference type="Proteomes" id="UP001154282"/>
    </source>
</evidence>
<proteinExistence type="predicted"/>
<name>A0AAV0PTG5_9ROSI</name>
<reference evidence="2" key="1">
    <citation type="submission" date="2022-08" db="EMBL/GenBank/DDBJ databases">
        <authorList>
            <person name="Gutierrez-Valencia J."/>
        </authorList>
    </citation>
    <scope>NUCLEOTIDE SEQUENCE</scope>
</reference>
<dbReference type="AlphaFoldDB" id="A0AAV0PTG5"/>
<feature type="region of interest" description="Disordered" evidence="1">
    <location>
        <begin position="72"/>
        <end position="100"/>
    </location>
</feature>
<organism evidence="2 3">
    <name type="scientific">Linum tenue</name>
    <dbReference type="NCBI Taxonomy" id="586396"/>
    <lineage>
        <taxon>Eukaryota</taxon>
        <taxon>Viridiplantae</taxon>
        <taxon>Streptophyta</taxon>
        <taxon>Embryophyta</taxon>
        <taxon>Tracheophyta</taxon>
        <taxon>Spermatophyta</taxon>
        <taxon>Magnoliopsida</taxon>
        <taxon>eudicotyledons</taxon>
        <taxon>Gunneridae</taxon>
        <taxon>Pentapetalae</taxon>
        <taxon>rosids</taxon>
        <taxon>fabids</taxon>
        <taxon>Malpighiales</taxon>
        <taxon>Linaceae</taxon>
        <taxon>Linum</taxon>
    </lineage>
</organism>
<evidence type="ECO:0000313" key="2">
    <source>
        <dbReference type="EMBL" id="CAI0474034.1"/>
    </source>
</evidence>